<gene>
    <name evidence="5 8" type="primary">rpsB</name>
    <name evidence="8" type="ORF">CFX1CAM_0028</name>
</gene>
<organism evidence="8 9">
    <name type="scientific">Candidatus Brevifilum fermentans</name>
    <dbReference type="NCBI Taxonomy" id="1986204"/>
    <lineage>
        <taxon>Bacteria</taxon>
        <taxon>Bacillati</taxon>
        <taxon>Chloroflexota</taxon>
        <taxon>Anaerolineae</taxon>
        <taxon>Anaerolineales</taxon>
        <taxon>Anaerolineaceae</taxon>
        <taxon>Candidatus Brevifilum</taxon>
    </lineage>
</organism>
<dbReference type="PANTHER" id="PTHR12534">
    <property type="entry name" value="30S RIBOSOMAL PROTEIN S2 PROKARYOTIC AND ORGANELLAR"/>
    <property type="match status" value="1"/>
</dbReference>
<evidence type="ECO:0000313" key="9">
    <source>
        <dbReference type="Proteomes" id="UP000195514"/>
    </source>
</evidence>
<dbReference type="GO" id="GO:0022627">
    <property type="term" value="C:cytosolic small ribosomal subunit"/>
    <property type="evidence" value="ECO:0007669"/>
    <property type="project" value="TreeGrafter"/>
</dbReference>
<proteinExistence type="inferred from homology"/>
<evidence type="ECO:0000313" key="8">
    <source>
        <dbReference type="EMBL" id="SMX53094.1"/>
    </source>
</evidence>
<dbReference type="InterPro" id="IPR005706">
    <property type="entry name" value="Ribosomal_uS2_bac/mit/plastid"/>
</dbReference>
<evidence type="ECO:0000256" key="7">
    <source>
        <dbReference type="SAM" id="MobiDB-lite"/>
    </source>
</evidence>
<dbReference type="FunFam" id="1.10.287.610:FF:000001">
    <property type="entry name" value="30S ribosomal protein S2"/>
    <property type="match status" value="1"/>
</dbReference>
<evidence type="ECO:0000256" key="5">
    <source>
        <dbReference type="HAMAP-Rule" id="MF_00291"/>
    </source>
</evidence>
<dbReference type="NCBIfam" id="TIGR01011">
    <property type="entry name" value="rpsB_bact"/>
    <property type="match status" value="1"/>
</dbReference>
<dbReference type="KEGG" id="abat:CFX1CAM_0028"/>
<name>A0A1Y6K0B1_9CHLR</name>
<dbReference type="CDD" id="cd01425">
    <property type="entry name" value="RPS2"/>
    <property type="match status" value="1"/>
</dbReference>
<dbReference type="PRINTS" id="PR00395">
    <property type="entry name" value="RIBOSOMALS2"/>
</dbReference>
<feature type="region of interest" description="Disordered" evidence="7">
    <location>
        <begin position="297"/>
        <end position="343"/>
    </location>
</feature>
<sequence length="343" mass="38768">MSPVVTMKALLESGVHFGHHTNKWNPKMRPYIFTERNGIHILDLQKTVNLLDEAYDFVRDQIIAGGTILFVGTKRQAQETVCEEAERCGMPYVTERWLGGTITNWMTIQQRIFELERLERMRDSGELEQLTKKEGLMISREIARLEKRLSGIRNMRGLPTVLFVIDVMREDTAVHEANLKNIPVVAMVDTNCDPKGVDYIIPSNDDAIRAIKLIVGKIADAVMEGKAIRGKDIEEEDLRAEPMPVGLSRYVDSDEELEDADLLGESTLKYLDLSKTTKDSELTEEPGDELEAEVFEELELTPEDEQPFDAEPDEPVEADELEEGEDVLEASEEDAIADDAEEN</sequence>
<dbReference type="GO" id="GO:0006412">
    <property type="term" value="P:translation"/>
    <property type="evidence" value="ECO:0007669"/>
    <property type="project" value="UniProtKB-UniRule"/>
</dbReference>
<dbReference type="PANTHER" id="PTHR12534:SF0">
    <property type="entry name" value="SMALL RIBOSOMAL SUBUNIT PROTEIN US2M"/>
    <property type="match status" value="1"/>
</dbReference>
<evidence type="ECO:0000256" key="6">
    <source>
        <dbReference type="RuleBase" id="RU003631"/>
    </source>
</evidence>
<evidence type="ECO:0000256" key="2">
    <source>
        <dbReference type="ARBA" id="ARBA00022980"/>
    </source>
</evidence>
<keyword evidence="3 5" id="KW-0687">Ribonucleoprotein</keyword>
<evidence type="ECO:0000256" key="1">
    <source>
        <dbReference type="ARBA" id="ARBA00006242"/>
    </source>
</evidence>
<keyword evidence="2 5" id="KW-0689">Ribosomal protein</keyword>
<comment type="similarity">
    <text evidence="1 5 6">Belongs to the universal ribosomal protein uS2 family.</text>
</comment>
<dbReference type="InterPro" id="IPR018130">
    <property type="entry name" value="Ribosomal_uS2_CS"/>
</dbReference>
<dbReference type="Gene3D" id="3.40.50.10490">
    <property type="entry name" value="Glucose-6-phosphate isomerase like protein, domain 1"/>
    <property type="match status" value="1"/>
</dbReference>
<protein>
    <recommendedName>
        <fullName evidence="4 5">Small ribosomal subunit protein uS2</fullName>
    </recommendedName>
</protein>
<dbReference type="EMBL" id="LT859958">
    <property type="protein sequence ID" value="SMX53094.1"/>
    <property type="molecule type" value="Genomic_DNA"/>
</dbReference>
<dbReference type="PROSITE" id="PS00963">
    <property type="entry name" value="RIBOSOMAL_S2_2"/>
    <property type="match status" value="1"/>
</dbReference>
<dbReference type="OrthoDB" id="9808036at2"/>
<evidence type="ECO:0000256" key="4">
    <source>
        <dbReference type="ARBA" id="ARBA00035256"/>
    </source>
</evidence>
<evidence type="ECO:0000256" key="3">
    <source>
        <dbReference type="ARBA" id="ARBA00023274"/>
    </source>
</evidence>
<dbReference type="InterPro" id="IPR023591">
    <property type="entry name" value="Ribosomal_uS2_flav_dom_sf"/>
</dbReference>
<accession>A0A1Y6K0B1</accession>
<dbReference type="GO" id="GO:0003735">
    <property type="term" value="F:structural constituent of ribosome"/>
    <property type="evidence" value="ECO:0007669"/>
    <property type="project" value="InterPro"/>
</dbReference>
<dbReference type="HAMAP" id="MF_00291_B">
    <property type="entry name" value="Ribosomal_uS2_B"/>
    <property type="match status" value="1"/>
</dbReference>
<reference evidence="9" key="1">
    <citation type="submission" date="2017-05" db="EMBL/GenBank/DDBJ databases">
        <authorList>
            <person name="Kirkegaard R."/>
            <person name="Mcilroy J S."/>
        </authorList>
    </citation>
    <scope>NUCLEOTIDE SEQUENCE [LARGE SCALE GENOMIC DNA]</scope>
</reference>
<keyword evidence="9" id="KW-1185">Reference proteome</keyword>
<dbReference type="Pfam" id="PF00318">
    <property type="entry name" value="Ribosomal_S2"/>
    <property type="match status" value="1"/>
</dbReference>
<dbReference type="SUPFAM" id="SSF52313">
    <property type="entry name" value="Ribosomal protein S2"/>
    <property type="match status" value="1"/>
</dbReference>
<dbReference type="Gene3D" id="1.10.287.610">
    <property type="entry name" value="Helix hairpin bin"/>
    <property type="match status" value="1"/>
</dbReference>
<dbReference type="InterPro" id="IPR001865">
    <property type="entry name" value="Ribosomal_uS2"/>
</dbReference>
<dbReference type="PROSITE" id="PS00962">
    <property type="entry name" value="RIBOSOMAL_S2_1"/>
    <property type="match status" value="1"/>
</dbReference>
<dbReference type="Proteomes" id="UP000195514">
    <property type="component" value="Chromosome I"/>
</dbReference>
<dbReference type="AlphaFoldDB" id="A0A1Y6K0B1"/>